<proteinExistence type="predicted"/>
<dbReference type="EMBL" id="CAJNJA010099918">
    <property type="protein sequence ID" value="CAE7943542.1"/>
    <property type="molecule type" value="Genomic_DNA"/>
</dbReference>
<dbReference type="OrthoDB" id="422815at2759"/>
<feature type="transmembrane region" description="Helical" evidence="2">
    <location>
        <begin position="812"/>
        <end position="830"/>
    </location>
</feature>
<feature type="transmembrane region" description="Helical" evidence="2">
    <location>
        <begin position="861"/>
        <end position="885"/>
    </location>
</feature>
<feature type="signal peptide" evidence="3">
    <location>
        <begin position="1"/>
        <end position="20"/>
    </location>
</feature>
<dbReference type="AlphaFoldDB" id="A0A813CKB6"/>
<dbReference type="Gene3D" id="2.60.120.200">
    <property type="match status" value="1"/>
</dbReference>
<comment type="caution">
    <text evidence="4">The sequence shown here is derived from an EMBL/GenBank/DDBJ whole genome shotgun (WGS) entry which is preliminary data.</text>
</comment>
<feature type="transmembrane region" description="Helical" evidence="2">
    <location>
        <begin position="771"/>
        <end position="791"/>
    </location>
</feature>
<sequence>MVCRWAYLVITAACFRISTAKGPASGWDDSLLSQCPHQGSMVYSEYGTLTAGFPIDTKVPSTDFADISFTMIASLYVFEPVPGSFTCWLGNGMTSPGVVSGHLHLCLTDTQLLLGFWNNDLVANYAFPAETWATVSAVYDASNLTQRLYVDGTLVGSKTNAGTFKGQSTHNVEIGRSWNDPTSFDKKGAIRNVVFYTETIDAADLEACAADPWMTITSTTSGTQTLTSTTSTTKSTSSTISSSSTRSSSSTLTTSSTSGTHTLTSTTSATMSTSSTSSSTVSTSSTASSSTSSTTRSLTSSSSSTGSFTSSSAASTSSSTRSFTSSSSSVSIKASSTVTTSSQANVTYLVETPQDQALADAAEVLLDASLQHIGALVTVPGVGRSSASSFSVEGLVPATPRYVVGQLDRSLLAAFPFPLVNHSADDDLYLTFSDFEEVLQEADVVRFVSGRRARLLADPVDVSVVFSGGQHWPINVSMEQPIYIRVAPTLTETNSMCAFLTESGWSMEGVRPALPEELAAAMGGEYLPGFWCATTHLTIFAAILELAVACTNIEVLSSQLLPRLLETSWPARAPAVLVLSTVACCVVILLAANVADRRARLRDVWRQQNLLTAIPPSRVSCCPSLCRCQGKSSQAGKESQKSESKDADSTGPQQRIGTMLGSLQPRSWARRMGIRVMVKGTLQSLALLLWVDEQSLQTHVWNGQGWVQGSLVLAKSRLLAKWTANLDEELPGLYAAWGRRRGRRAVVSFLACHPFLGIFPVSVHLTSAKRAMIFSHFLLGSLAMSSLFLSVTGVRDVTSDFDCPVEDDTLRLLLIAAVSMALNSLPRLFFWQLGFRNFSEGAGDKEKVRKKWRQWLVVDTVFWLLSFLWQAGYILFLCAFLASLAPADESKCLLCFGTILVAKFFASPFSRMCLHFVFTEIALCSFPDLLQVPPPELGLDFMAPSLNDEVLSAGDGNVAQQKVIELASRGIRVRHLLDFYEEMLGREFFDPERSTTHDVVRHAIIPMSLQGVLPAEEGEEILLWTEDAGVTFESTFESQQHGIAYASMVNQLKPVFALKMVTHAWGNVFRNLLAAVFADALGQETYDKVLHLLEEPGLKTIRFQLAALHQLDYPYWIC</sequence>
<feature type="region of interest" description="Disordered" evidence="1">
    <location>
        <begin position="220"/>
        <end position="325"/>
    </location>
</feature>
<feature type="transmembrane region" description="Helical" evidence="2">
    <location>
        <begin position="745"/>
        <end position="765"/>
    </location>
</feature>
<dbReference type="SUPFAM" id="SSF49899">
    <property type="entry name" value="Concanavalin A-like lectins/glucanases"/>
    <property type="match status" value="1"/>
</dbReference>
<reference evidence="4" key="1">
    <citation type="submission" date="2021-02" db="EMBL/GenBank/DDBJ databases">
        <authorList>
            <person name="Dougan E. K."/>
            <person name="Rhodes N."/>
            <person name="Thang M."/>
            <person name="Chan C."/>
        </authorList>
    </citation>
    <scope>NUCLEOTIDE SEQUENCE</scope>
</reference>
<keyword evidence="3" id="KW-0732">Signal</keyword>
<evidence type="ECO:0000313" key="5">
    <source>
        <dbReference type="Proteomes" id="UP000601435"/>
    </source>
</evidence>
<feature type="non-terminal residue" evidence="4">
    <location>
        <position position="1118"/>
    </location>
</feature>
<feature type="transmembrane region" description="Helical" evidence="2">
    <location>
        <begin position="892"/>
        <end position="909"/>
    </location>
</feature>
<dbReference type="InterPro" id="IPR013320">
    <property type="entry name" value="ConA-like_dom_sf"/>
</dbReference>
<protein>
    <submittedName>
        <fullName evidence="4">Slc38a2 protein</fullName>
    </submittedName>
</protein>
<organism evidence="4 5">
    <name type="scientific">Symbiodinium necroappetens</name>
    <dbReference type="NCBI Taxonomy" id="1628268"/>
    <lineage>
        <taxon>Eukaryota</taxon>
        <taxon>Sar</taxon>
        <taxon>Alveolata</taxon>
        <taxon>Dinophyceae</taxon>
        <taxon>Suessiales</taxon>
        <taxon>Symbiodiniaceae</taxon>
        <taxon>Symbiodinium</taxon>
    </lineage>
</organism>
<accession>A0A813CKB6</accession>
<feature type="compositionally biased region" description="Basic and acidic residues" evidence="1">
    <location>
        <begin position="638"/>
        <end position="648"/>
    </location>
</feature>
<dbReference type="InterPro" id="IPR051495">
    <property type="entry name" value="Epithelial_Barrier/Signaling"/>
</dbReference>
<keyword evidence="2" id="KW-0472">Membrane</keyword>
<feature type="transmembrane region" description="Helical" evidence="2">
    <location>
        <begin position="573"/>
        <end position="592"/>
    </location>
</feature>
<evidence type="ECO:0000256" key="3">
    <source>
        <dbReference type="SAM" id="SignalP"/>
    </source>
</evidence>
<keyword evidence="2" id="KW-0812">Transmembrane</keyword>
<dbReference type="PANTHER" id="PTHR13802:SF52">
    <property type="entry name" value="MUCIN-4"/>
    <property type="match status" value="1"/>
</dbReference>
<gene>
    <name evidence="4" type="primary">slc38a2</name>
    <name evidence="4" type="ORF">SNEC2469_LOCUS35094</name>
</gene>
<evidence type="ECO:0000313" key="4">
    <source>
        <dbReference type="EMBL" id="CAE7943542.1"/>
    </source>
</evidence>
<feature type="chain" id="PRO_5032977969" evidence="3">
    <location>
        <begin position="21"/>
        <end position="1118"/>
    </location>
</feature>
<keyword evidence="5" id="KW-1185">Reference proteome</keyword>
<dbReference type="Proteomes" id="UP000601435">
    <property type="component" value="Unassembled WGS sequence"/>
</dbReference>
<dbReference type="Pfam" id="PF13385">
    <property type="entry name" value="Laminin_G_3"/>
    <property type="match status" value="1"/>
</dbReference>
<keyword evidence="2" id="KW-1133">Transmembrane helix</keyword>
<evidence type="ECO:0000256" key="1">
    <source>
        <dbReference type="SAM" id="MobiDB-lite"/>
    </source>
</evidence>
<name>A0A813CKB6_9DINO</name>
<feature type="region of interest" description="Disordered" evidence="1">
    <location>
        <begin position="636"/>
        <end position="657"/>
    </location>
</feature>
<dbReference type="PANTHER" id="PTHR13802">
    <property type="entry name" value="MUCIN 4-RELATED"/>
    <property type="match status" value="1"/>
</dbReference>
<evidence type="ECO:0000256" key="2">
    <source>
        <dbReference type="SAM" id="Phobius"/>
    </source>
</evidence>